<reference evidence="1 2" key="1">
    <citation type="submission" date="2017-09" db="EMBL/GenBank/DDBJ databases">
        <title>Depth-based differentiation of microbial function through sediment-hosted aquifers and enrichment of novel symbionts in the deep terrestrial subsurface.</title>
        <authorList>
            <person name="Probst A.J."/>
            <person name="Ladd B."/>
            <person name="Jarett J.K."/>
            <person name="Geller-Mcgrath D.E."/>
            <person name="Sieber C.M."/>
            <person name="Emerson J.B."/>
            <person name="Anantharaman K."/>
            <person name="Thomas B.C."/>
            <person name="Malmstrom R."/>
            <person name="Stieglmeier M."/>
            <person name="Klingl A."/>
            <person name="Woyke T."/>
            <person name="Ryan C.M."/>
            <person name="Banfield J.F."/>
        </authorList>
    </citation>
    <scope>NUCLEOTIDE SEQUENCE [LARGE SCALE GENOMIC DNA]</scope>
    <source>
        <strain evidence="1">CG11_big_fil_rev_8_21_14_0_20_37_16</strain>
    </source>
</reference>
<evidence type="ECO:0000313" key="1">
    <source>
        <dbReference type="EMBL" id="PIQ71895.1"/>
    </source>
</evidence>
<protein>
    <submittedName>
        <fullName evidence="1">SAM-dependent methyltransferase</fullName>
    </submittedName>
</protein>
<sequence length="459" mass="53512">MKKSKISSSFKDPSGFIYQVDGKIYRQINLIYKDNFDFLITSGLYERLKKQKLLIAHSEVDIKYAHDKNAYKVIKPKFVPFISYPYSWSFSMHKDAALLTLKIQKIAMEYGMSLKDASAFNIQFLDGRPIFIDTSSFERYKEGLPWVAYRQFCQHFLGPLSLMSKKDIRLSQLFKIYLDGIPLDLVSKLLPKTTYLNFMLLFHIHIHANSQSKWADKQININKQKINISKIQLQALLDNLYSGIEKLSLKETRTEWGDYYTFTNYDRKAFDDKSHIIKKMIKAVNPKTVWDMGANDGHFSRIAADYGAKTIAFDIDPIAVEKNYLNIKKNKEKNILPILVDLVNPTSDYGWSNEERTALIKRGPADTVMALALIHHLAIGNNLPIRKIAKFFAKLGKFLIIEFVPKKDSQVKKLLASREDIFLDYSQENFEHEFRKYFELIQKQKVKNSLRTIYLYKKI</sequence>
<dbReference type="SUPFAM" id="SSF53335">
    <property type="entry name" value="S-adenosyl-L-methionine-dependent methyltransferases"/>
    <property type="match status" value="1"/>
</dbReference>
<evidence type="ECO:0000313" key="2">
    <source>
        <dbReference type="Proteomes" id="UP000229497"/>
    </source>
</evidence>
<dbReference type="Gene3D" id="3.40.50.150">
    <property type="entry name" value="Vaccinia Virus protein VP39"/>
    <property type="match status" value="1"/>
</dbReference>
<dbReference type="GO" id="GO:0008168">
    <property type="term" value="F:methyltransferase activity"/>
    <property type="evidence" value="ECO:0007669"/>
    <property type="project" value="UniProtKB-KW"/>
</dbReference>
<dbReference type="Pfam" id="PF13489">
    <property type="entry name" value="Methyltransf_23"/>
    <property type="match status" value="1"/>
</dbReference>
<dbReference type="GO" id="GO:0032259">
    <property type="term" value="P:methylation"/>
    <property type="evidence" value="ECO:0007669"/>
    <property type="project" value="UniProtKB-KW"/>
</dbReference>
<dbReference type="Proteomes" id="UP000229497">
    <property type="component" value="Unassembled WGS sequence"/>
</dbReference>
<proteinExistence type="predicted"/>
<dbReference type="CDD" id="cd02440">
    <property type="entry name" value="AdoMet_MTases"/>
    <property type="match status" value="1"/>
</dbReference>
<dbReference type="EMBL" id="PCVK01000025">
    <property type="protein sequence ID" value="PIQ71895.1"/>
    <property type="molecule type" value="Genomic_DNA"/>
</dbReference>
<name>A0A2H0KKY0_9BACT</name>
<comment type="caution">
    <text evidence="1">The sequence shown here is derived from an EMBL/GenBank/DDBJ whole genome shotgun (WGS) entry which is preliminary data.</text>
</comment>
<organism evidence="1 2">
    <name type="scientific">Candidatus Roizmanbacteria bacterium CG11_big_fil_rev_8_21_14_0_20_37_16</name>
    <dbReference type="NCBI Taxonomy" id="1974857"/>
    <lineage>
        <taxon>Bacteria</taxon>
        <taxon>Candidatus Roizmaniibacteriota</taxon>
    </lineage>
</organism>
<accession>A0A2H0KKY0</accession>
<dbReference type="InterPro" id="IPR029063">
    <property type="entry name" value="SAM-dependent_MTases_sf"/>
</dbReference>
<gene>
    <name evidence="1" type="ORF">COV87_00765</name>
</gene>
<keyword evidence="1" id="KW-0489">Methyltransferase</keyword>
<keyword evidence="1" id="KW-0808">Transferase</keyword>
<dbReference type="AlphaFoldDB" id="A0A2H0KKY0"/>